<evidence type="ECO:0000256" key="5">
    <source>
        <dbReference type="PROSITE-ProRule" id="PRU00169"/>
    </source>
</evidence>
<feature type="modified residue" description="4-aspartylphosphate" evidence="5">
    <location>
        <position position="14"/>
    </location>
</feature>
<dbReference type="GO" id="GO:0000160">
    <property type="term" value="P:phosphorelay signal transduction system"/>
    <property type="evidence" value="ECO:0007669"/>
    <property type="project" value="UniProtKB-KW"/>
</dbReference>
<comment type="catalytic activity">
    <reaction evidence="1">
        <text>ATP + protein L-histidine = ADP + protein N-phospho-L-histidine.</text>
        <dbReference type="EC" id="2.7.13.3"/>
    </reaction>
</comment>
<dbReference type="InterPro" id="IPR050956">
    <property type="entry name" value="2C_system_His_kinase"/>
</dbReference>
<dbReference type="GO" id="GO:0005634">
    <property type="term" value="C:nucleus"/>
    <property type="evidence" value="ECO:0007669"/>
    <property type="project" value="TreeGrafter"/>
</dbReference>
<evidence type="ECO:0000259" key="6">
    <source>
        <dbReference type="PROSITE" id="PS50110"/>
    </source>
</evidence>
<dbReference type="PANTHER" id="PTHR43719">
    <property type="entry name" value="TWO-COMPONENT HISTIDINE KINASE"/>
    <property type="match status" value="1"/>
</dbReference>
<reference evidence="7" key="2">
    <citation type="journal article" date="2015" name="Data Brief">
        <title>Shoot transcriptome of the giant reed, Arundo donax.</title>
        <authorList>
            <person name="Barrero R.A."/>
            <person name="Guerrero F.D."/>
            <person name="Moolhuijzen P."/>
            <person name="Goolsby J.A."/>
            <person name="Tidwell J."/>
            <person name="Bellgard S.E."/>
            <person name="Bellgard M.I."/>
        </authorList>
    </citation>
    <scope>NUCLEOTIDE SEQUENCE</scope>
    <source>
        <tissue evidence="7">Shoot tissue taken approximately 20 cm above the soil surface</tissue>
    </source>
</reference>
<dbReference type="GO" id="GO:0004673">
    <property type="term" value="F:protein histidine kinase activity"/>
    <property type="evidence" value="ECO:0007669"/>
    <property type="project" value="UniProtKB-EC"/>
</dbReference>
<organism evidence="7">
    <name type="scientific">Arundo donax</name>
    <name type="common">Giant reed</name>
    <name type="synonym">Donax arundinaceus</name>
    <dbReference type="NCBI Taxonomy" id="35708"/>
    <lineage>
        <taxon>Eukaryota</taxon>
        <taxon>Viridiplantae</taxon>
        <taxon>Streptophyta</taxon>
        <taxon>Embryophyta</taxon>
        <taxon>Tracheophyta</taxon>
        <taxon>Spermatophyta</taxon>
        <taxon>Magnoliopsida</taxon>
        <taxon>Liliopsida</taxon>
        <taxon>Poales</taxon>
        <taxon>Poaceae</taxon>
        <taxon>PACMAD clade</taxon>
        <taxon>Arundinoideae</taxon>
        <taxon>Arundineae</taxon>
        <taxon>Arundo</taxon>
    </lineage>
</organism>
<dbReference type="Gene3D" id="3.40.50.2300">
    <property type="match status" value="1"/>
</dbReference>
<reference evidence="7" key="1">
    <citation type="submission" date="2014-09" db="EMBL/GenBank/DDBJ databases">
        <authorList>
            <person name="Magalhaes I.L.F."/>
            <person name="Oliveira U."/>
            <person name="Santos F.R."/>
            <person name="Vidigal T.H.D.A."/>
            <person name="Brescovit A.D."/>
            <person name="Santos A.J."/>
        </authorList>
    </citation>
    <scope>NUCLEOTIDE SEQUENCE</scope>
    <source>
        <tissue evidence="7">Shoot tissue taken approximately 20 cm above the soil surface</tissue>
    </source>
</reference>
<dbReference type="InterPro" id="IPR001789">
    <property type="entry name" value="Sig_transdc_resp-reg_receiver"/>
</dbReference>
<evidence type="ECO:0000256" key="4">
    <source>
        <dbReference type="ARBA" id="ARBA00023012"/>
    </source>
</evidence>
<name>A0A0A9CJR2_ARUDO</name>
<dbReference type="EMBL" id="GBRH01221356">
    <property type="protein sequence ID" value="JAD76539.1"/>
    <property type="molecule type" value="Transcribed_RNA"/>
</dbReference>
<dbReference type="EC" id="2.7.13.3" evidence="2"/>
<accession>A0A0A9CJR2</accession>
<sequence length="110" mass="12225">MLQPPHTFDACFMDIQMPEMDGFEATKLIRAAENEINDMIQTGEVSAESYGNKAHWHVPILAMTADVIQATFEGCMQCGMDGYVSKPFEEQQLYSAVAHFLETDATDPSS</sequence>
<dbReference type="PROSITE" id="PS50110">
    <property type="entry name" value="RESPONSE_REGULATORY"/>
    <property type="match status" value="1"/>
</dbReference>
<feature type="domain" description="Response regulatory" evidence="6">
    <location>
        <begin position="1"/>
        <end position="101"/>
    </location>
</feature>
<dbReference type="Pfam" id="PF00072">
    <property type="entry name" value="Response_reg"/>
    <property type="match status" value="1"/>
</dbReference>
<dbReference type="InterPro" id="IPR011006">
    <property type="entry name" value="CheY-like_superfamily"/>
</dbReference>
<dbReference type="PANTHER" id="PTHR43719:SF35">
    <property type="entry name" value="HISTIDINE KINASE 2"/>
    <property type="match status" value="1"/>
</dbReference>
<dbReference type="CDD" id="cd17546">
    <property type="entry name" value="REC_hyHK_CKI1_RcsC-like"/>
    <property type="match status" value="1"/>
</dbReference>
<evidence type="ECO:0000313" key="7">
    <source>
        <dbReference type="EMBL" id="JAD76539.1"/>
    </source>
</evidence>
<keyword evidence="4" id="KW-0902">Two-component regulatory system</keyword>
<proteinExistence type="predicted"/>
<evidence type="ECO:0000256" key="3">
    <source>
        <dbReference type="ARBA" id="ARBA00022553"/>
    </source>
</evidence>
<dbReference type="SUPFAM" id="SSF52172">
    <property type="entry name" value="CheY-like"/>
    <property type="match status" value="1"/>
</dbReference>
<dbReference type="AlphaFoldDB" id="A0A0A9CJR2"/>
<evidence type="ECO:0000256" key="2">
    <source>
        <dbReference type="ARBA" id="ARBA00012438"/>
    </source>
</evidence>
<protein>
    <recommendedName>
        <fullName evidence="2">histidine kinase</fullName>
        <ecNumber evidence="2">2.7.13.3</ecNumber>
    </recommendedName>
</protein>
<evidence type="ECO:0000256" key="1">
    <source>
        <dbReference type="ARBA" id="ARBA00000085"/>
    </source>
</evidence>
<keyword evidence="3 5" id="KW-0597">Phosphoprotein</keyword>